<dbReference type="InterPro" id="IPR055326">
    <property type="entry name" value="MINIYO"/>
</dbReference>
<keyword evidence="3" id="KW-1185">Reference proteome</keyword>
<evidence type="ECO:0000259" key="1">
    <source>
        <dbReference type="Pfam" id="PF25766"/>
    </source>
</evidence>
<protein>
    <recommendedName>
        <fullName evidence="1">RPAP1/MINIYO-like TPR repeats domain-containing protein</fullName>
    </recommendedName>
</protein>
<proteinExistence type="predicted"/>
<evidence type="ECO:0000313" key="2">
    <source>
        <dbReference type="EMBL" id="KAK6159619.1"/>
    </source>
</evidence>
<dbReference type="Pfam" id="PF25766">
    <property type="entry name" value="TPR_RPAP1"/>
    <property type="match status" value="1"/>
</dbReference>
<dbReference type="Proteomes" id="UP001318860">
    <property type="component" value="Unassembled WGS sequence"/>
</dbReference>
<dbReference type="EMBL" id="JABTTQ020000004">
    <property type="protein sequence ID" value="KAK6159619.1"/>
    <property type="molecule type" value="Genomic_DNA"/>
</dbReference>
<dbReference type="InterPro" id="IPR057989">
    <property type="entry name" value="TPR_RPAP1/MINIYO-like"/>
</dbReference>
<sequence length="186" mass="21010">MSVILLSGMDILEDEKSRDVYETLQNVYGEILDETKLPKLQFESDIHENYSTFVETLVEQYAAESYGDVLFGRQVAMYLHRSVEASVRLATWNALSNGRALELLPPVDKCFTRAEGFLEPIEDDERILEAYVKSWVSGALDKAANRSSVTFSLVLQHLSSFIFGNIAGDMLSLRNKLAKSLLRDYS</sequence>
<reference evidence="2 3" key="1">
    <citation type="journal article" date="2021" name="Comput. Struct. Biotechnol. J.">
        <title>De novo genome assembly of the potent medicinal plant Rehmannia glutinosa using nanopore technology.</title>
        <authorList>
            <person name="Ma L."/>
            <person name="Dong C."/>
            <person name="Song C."/>
            <person name="Wang X."/>
            <person name="Zheng X."/>
            <person name="Niu Y."/>
            <person name="Chen S."/>
            <person name="Feng W."/>
        </authorList>
    </citation>
    <scope>NUCLEOTIDE SEQUENCE [LARGE SCALE GENOMIC DNA]</scope>
    <source>
        <strain evidence="2">DH-2019</strain>
    </source>
</reference>
<comment type="caution">
    <text evidence="2">The sequence shown here is derived from an EMBL/GenBank/DDBJ whole genome shotgun (WGS) entry which is preliminary data.</text>
</comment>
<dbReference type="PANTHER" id="PTHR47605">
    <property type="entry name" value="TRANSCRIPTIONAL ELONGATION REGULATOR MINIYO"/>
    <property type="match status" value="1"/>
</dbReference>
<organism evidence="2 3">
    <name type="scientific">Rehmannia glutinosa</name>
    <name type="common">Chinese foxglove</name>
    <dbReference type="NCBI Taxonomy" id="99300"/>
    <lineage>
        <taxon>Eukaryota</taxon>
        <taxon>Viridiplantae</taxon>
        <taxon>Streptophyta</taxon>
        <taxon>Embryophyta</taxon>
        <taxon>Tracheophyta</taxon>
        <taxon>Spermatophyta</taxon>
        <taxon>Magnoliopsida</taxon>
        <taxon>eudicotyledons</taxon>
        <taxon>Gunneridae</taxon>
        <taxon>Pentapetalae</taxon>
        <taxon>asterids</taxon>
        <taxon>lamiids</taxon>
        <taxon>Lamiales</taxon>
        <taxon>Orobanchaceae</taxon>
        <taxon>Rehmannieae</taxon>
        <taxon>Rehmannia</taxon>
    </lineage>
</organism>
<gene>
    <name evidence="2" type="ORF">DH2020_006933</name>
</gene>
<feature type="domain" description="RPAP1/MINIYO-like TPR repeats" evidence="1">
    <location>
        <begin position="18"/>
        <end position="164"/>
    </location>
</feature>
<name>A0ABR0XKA7_REHGL</name>
<dbReference type="PANTHER" id="PTHR47605:SF2">
    <property type="entry name" value="TRANSCRIPTIONAL ELONGATION REGULATOR MINIYO"/>
    <property type="match status" value="1"/>
</dbReference>
<accession>A0ABR0XKA7</accession>
<evidence type="ECO:0000313" key="3">
    <source>
        <dbReference type="Proteomes" id="UP001318860"/>
    </source>
</evidence>